<comment type="catalytic activity">
    <reaction evidence="8">
        <text>ATP + H2O = ADP + phosphate + H(+)</text>
        <dbReference type="Rhea" id="RHEA:13065"/>
        <dbReference type="ChEBI" id="CHEBI:15377"/>
        <dbReference type="ChEBI" id="CHEBI:15378"/>
        <dbReference type="ChEBI" id="CHEBI:30616"/>
        <dbReference type="ChEBI" id="CHEBI:43474"/>
        <dbReference type="ChEBI" id="CHEBI:456216"/>
        <dbReference type="EC" id="5.6.2.4"/>
    </reaction>
</comment>
<name>E4MYW6_KITSK</name>
<sequence length="803" mass="87964">MPTAEQQAAREMFAAGGDLALVAGAGTGKTSTLVLMGQSTPRRGLYVAFNKSIADDAKSRFGSNVECRTAHSLAFQSVGRNYRERISRSARVPAWQTARRLGIDRDLPVNSTRITVKHQARLVMGMVRRFCYTTDRQLMARHLEWVNGLDTGGQDFVARELLPYAARAWEDLQDPGGELRFEHDHYMKMWALTSPVLGADFVLLDEAQDTNPVLEEVFLNQKAQRVCVGDPAQQIYAWRAAKDVMTAFPAEHLELTQSFRFGPGIAAVANRWLCHAESPMRLAGCGPESRIGPVVGADAVLCRTNADALREVIGFLDDGVPVALAGGGAAMERIAQAALELKAGKRTSHPELFLFSSWGEVQEYVEQDSAGSDLKAIVQLVDTHGPEAILAAAQRLTPEEQAKVTVSTAHKAKGREWDTVRIAGGFEAPPLDEDGLQAPLSLPEARLAYVAVTRACRHLDMESMAWLDAYEKTLASGPGAGGRPLLDLSLTGQLKHLASPMSRFMEQHLPDARHVAGDYLKRLPPLPRPVQPLDVAHPKFDALGHAIDYRLRLSLGRDMGGAVAAGVDAMHPRWELPGAPAPKVRSALHTAGVELLDLTRRHLDSEGTYLDEDTLSRLCFVAASYEDIYRIGRVHRFSFLTRADEHTTLRRLTDAVDSYVPDDLAVQMRLAQEPFAALRALPEAQRVCGPVFAGSGDIGGADADFVLGGLLIDCKATTRPRQLGVAEIYQLAGYLLLDYDDEFGIDRVGLYLSRQGHLITWTVPDFLLRLGTTTPLPTLRHRLRDFLHTEAAALASPIGNRVR</sequence>
<dbReference type="GO" id="GO:0016787">
    <property type="term" value="F:hydrolase activity"/>
    <property type="evidence" value="ECO:0007669"/>
    <property type="project" value="UniProtKB-UniRule"/>
</dbReference>
<feature type="binding site" evidence="9">
    <location>
        <begin position="23"/>
        <end position="30"/>
    </location>
    <ligand>
        <name>ATP</name>
        <dbReference type="ChEBI" id="CHEBI:30616"/>
    </ligand>
</feature>
<comment type="catalytic activity">
    <reaction evidence="6">
        <text>Couples ATP hydrolysis with the unwinding of duplex DNA by translocating in the 3'-5' direction.</text>
        <dbReference type="EC" id="5.6.2.4"/>
    </reaction>
</comment>
<dbReference type="Gene3D" id="3.40.50.300">
    <property type="entry name" value="P-loop containing nucleotide triphosphate hydrolases"/>
    <property type="match status" value="2"/>
</dbReference>
<keyword evidence="13" id="KW-1185">Reference proteome</keyword>
<dbReference type="Proteomes" id="UP000007076">
    <property type="component" value="Chromosome"/>
</dbReference>
<dbReference type="InterPro" id="IPR000212">
    <property type="entry name" value="DNA_helicase_UvrD/REP"/>
</dbReference>
<evidence type="ECO:0000313" key="11">
    <source>
        <dbReference type="EMBL" id="BAJ25859.1"/>
    </source>
</evidence>
<keyword evidence="5" id="KW-0413">Isomerase</keyword>
<dbReference type="EC" id="5.6.2.4" evidence="7"/>
<proteinExistence type="predicted"/>
<dbReference type="Pfam" id="PF00580">
    <property type="entry name" value="UvrD-helicase"/>
    <property type="match status" value="1"/>
</dbReference>
<dbReference type="GO" id="GO:0043138">
    <property type="term" value="F:3'-5' DNA helicase activity"/>
    <property type="evidence" value="ECO:0007669"/>
    <property type="project" value="UniProtKB-EC"/>
</dbReference>
<evidence type="ECO:0000313" key="13">
    <source>
        <dbReference type="Proteomes" id="UP000007076"/>
    </source>
</evidence>
<accession>E4MYW6</accession>
<dbReference type="HOGENOM" id="CLU_342220_0_0_11"/>
<dbReference type="EMBL" id="AP010968">
    <property type="protein sequence ID" value="BAJ33419.1"/>
    <property type="molecule type" value="Genomic_DNA"/>
</dbReference>
<evidence type="ECO:0000256" key="3">
    <source>
        <dbReference type="ARBA" id="ARBA00022806"/>
    </source>
</evidence>
<gene>
    <name evidence="11" type="ordered locus">KSE_00060t</name>
    <name evidence="12" type="ordered locus">KSE_76680t</name>
</gene>
<dbReference type="InterPro" id="IPR027417">
    <property type="entry name" value="P-loop_NTPase"/>
</dbReference>
<dbReference type="PROSITE" id="PS51198">
    <property type="entry name" value="UVRD_HELICASE_ATP_BIND"/>
    <property type="match status" value="1"/>
</dbReference>
<keyword evidence="4 9" id="KW-0067">ATP-binding</keyword>
<evidence type="ECO:0000256" key="6">
    <source>
        <dbReference type="ARBA" id="ARBA00034617"/>
    </source>
</evidence>
<dbReference type="GO" id="GO:0005524">
    <property type="term" value="F:ATP binding"/>
    <property type="evidence" value="ECO:0007669"/>
    <property type="project" value="UniProtKB-UniRule"/>
</dbReference>
<dbReference type="SUPFAM" id="SSF52540">
    <property type="entry name" value="P-loop containing nucleoside triphosphate hydrolases"/>
    <property type="match status" value="1"/>
</dbReference>
<protein>
    <recommendedName>
        <fullName evidence="7">DNA 3'-5' helicase</fullName>
        <ecNumber evidence="7">5.6.2.4</ecNumber>
    </recommendedName>
</protein>
<keyword evidence="2 9" id="KW-0378">Hydrolase</keyword>
<evidence type="ECO:0000256" key="2">
    <source>
        <dbReference type="ARBA" id="ARBA00022801"/>
    </source>
</evidence>
<evidence type="ECO:0000313" key="12">
    <source>
        <dbReference type="EMBL" id="BAJ33419.1"/>
    </source>
</evidence>
<evidence type="ECO:0000256" key="7">
    <source>
        <dbReference type="ARBA" id="ARBA00034808"/>
    </source>
</evidence>
<dbReference type="GO" id="GO:0000725">
    <property type="term" value="P:recombinational repair"/>
    <property type="evidence" value="ECO:0007669"/>
    <property type="project" value="TreeGrafter"/>
</dbReference>
<dbReference type="PANTHER" id="PTHR11070">
    <property type="entry name" value="UVRD / RECB / PCRA DNA HELICASE FAMILY MEMBER"/>
    <property type="match status" value="1"/>
</dbReference>
<dbReference type="GO" id="GO:0003677">
    <property type="term" value="F:DNA binding"/>
    <property type="evidence" value="ECO:0007669"/>
    <property type="project" value="InterPro"/>
</dbReference>
<dbReference type="InterPro" id="IPR014016">
    <property type="entry name" value="UvrD-like_ATP-bd"/>
</dbReference>
<dbReference type="KEGG" id="ksk:KSE_76680t"/>
<keyword evidence="3 9" id="KW-0347">Helicase</keyword>
<evidence type="ECO:0000256" key="8">
    <source>
        <dbReference type="ARBA" id="ARBA00048988"/>
    </source>
</evidence>
<dbReference type="eggNOG" id="COG0210">
    <property type="taxonomic scope" value="Bacteria"/>
</dbReference>
<evidence type="ECO:0000256" key="9">
    <source>
        <dbReference type="PROSITE-ProRule" id="PRU00560"/>
    </source>
</evidence>
<dbReference type="EMBL" id="AP010968">
    <property type="protein sequence ID" value="BAJ25859.1"/>
    <property type="molecule type" value="Genomic_DNA"/>
</dbReference>
<dbReference type="Pfam" id="PF13361">
    <property type="entry name" value="UvrD_C"/>
    <property type="match status" value="1"/>
</dbReference>
<feature type="domain" description="UvrD-like helicase ATP-binding" evidence="10">
    <location>
        <begin position="2"/>
        <end position="262"/>
    </location>
</feature>
<organism evidence="11 13">
    <name type="scientific">Kitasatospora setae (strain ATCC 33774 / DSM 43861 / JCM 3304 / KCC A-0304 / NBRC 14216 / KM-6054)</name>
    <name type="common">Streptomyces setae</name>
    <dbReference type="NCBI Taxonomy" id="452652"/>
    <lineage>
        <taxon>Bacteria</taxon>
        <taxon>Bacillati</taxon>
        <taxon>Actinomycetota</taxon>
        <taxon>Actinomycetes</taxon>
        <taxon>Kitasatosporales</taxon>
        <taxon>Streptomycetaceae</taxon>
        <taxon>Kitasatospora</taxon>
    </lineage>
</organism>
<dbReference type="AlphaFoldDB" id="E4MYW6"/>
<dbReference type="PANTHER" id="PTHR11070:SF30">
    <property type="entry name" value="F-BOX DNA HELICASE 1"/>
    <property type="match status" value="1"/>
</dbReference>
<reference evidence="11 13" key="1">
    <citation type="journal article" date="2010" name="DNA Res.">
        <title>Genome sequence of Kitasatospora setae NBRC 14216T: an evolutionary snapshot of the family Streptomycetaceae.</title>
        <authorList>
            <person name="Ichikawa N."/>
            <person name="Oguchi A."/>
            <person name="Ikeda H."/>
            <person name="Ishikawa J."/>
            <person name="Kitani S."/>
            <person name="Watanabe Y."/>
            <person name="Nakamura S."/>
            <person name="Katano Y."/>
            <person name="Kishi E."/>
            <person name="Sasagawa M."/>
            <person name="Ankai A."/>
            <person name="Fukui S."/>
            <person name="Hashimoto Y."/>
            <person name="Kamata S."/>
            <person name="Otoguro M."/>
            <person name="Tanikawa S."/>
            <person name="Nihira T."/>
            <person name="Horinouchi S."/>
            <person name="Ohnishi Y."/>
            <person name="Hayakawa M."/>
            <person name="Kuzuyama T."/>
            <person name="Arisawa A."/>
            <person name="Nomoto F."/>
            <person name="Miura H."/>
            <person name="Takahashi Y."/>
            <person name="Fujita N."/>
        </authorList>
    </citation>
    <scope>NUCLEOTIDE SEQUENCE [LARGE SCALE GENOMIC DNA]</scope>
    <source>
        <strain evidence="13">ATCC 33774 / DSM 43861 / JCM 3304 / KCC A-0304 / NBRC 14216 / KM-6054</strain>
        <strain evidence="11">KM-6054</strain>
    </source>
</reference>
<dbReference type="RefSeq" id="WP_014133182.1">
    <property type="nucleotide sequence ID" value="NC_016109.1"/>
</dbReference>
<dbReference type="KEGG" id="ksk:KSE_00060t"/>
<evidence type="ECO:0000256" key="1">
    <source>
        <dbReference type="ARBA" id="ARBA00022741"/>
    </source>
</evidence>
<evidence type="ECO:0000256" key="4">
    <source>
        <dbReference type="ARBA" id="ARBA00022840"/>
    </source>
</evidence>
<evidence type="ECO:0000256" key="5">
    <source>
        <dbReference type="ARBA" id="ARBA00023235"/>
    </source>
</evidence>
<dbReference type="PATRIC" id="fig|452652.3.peg.6"/>
<dbReference type="InterPro" id="IPR014017">
    <property type="entry name" value="DNA_helicase_UvrD-like_C"/>
</dbReference>
<evidence type="ECO:0000259" key="10">
    <source>
        <dbReference type="PROSITE" id="PS51198"/>
    </source>
</evidence>
<keyword evidence="1 9" id="KW-0547">Nucleotide-binding</keyword>
<dbReference type="STRING" id="452652.KSE_00060t"/>